<evidence type="ECO:0000259" key="1">
    <source>
        <dbReference type="PROSITE" id="PS51186"/>
    </source>
</evidence>
<dbReference type="AlphaFoldDB" id="M1P7R4"/>
<dbReference type="Pfam" id="PF00583">
    <property type="entry name" value="Acetyltransf_1"/>
    <property type="match status" value="1"/>
</dbReference>
<dbReference type="Gene3D" id="3.40.630.30">
    <property type="match status" value="1"/>
</dbReference>
<dbReference type="SUPFAM" id="SSF55729">
    <property type="entry name" value="Acyl-CoA N-acyltransferases (Nat)"/>
    <property type="match status" value="1"/>
</dbReference>
<keyword evidence="3" id="KW-1185">Reference proteome</keyword>
<dbReference type="HOGENOM" id="CLU_1600077_0_0_7"/>
<gene>
    <name evidence="2" type="ordered locus">UWK_01174</name>
</gene>
<sequence length="166" mass="19097">MNFDPSGSQPACQIILATLSEVDRAFSDLKRDMNPDFVHVFLDKMQRYATKPDRALFLARYQNVFIAFSTIIKSSPAPENSDKTTIQLFKNYASVTGLMVLPEFRNQGVASKIVERWEEWTYQNQLAGIWLVTRQMADWYQRCFHFSVHGSTIQHGVKKTILSKAL</sequence>
<proteinExistence type="predicted"/>
<evidence type="ECO:0000313" key="2">
    <source>
        <dbReference type="EMBL" id="AGF77742.1"/>
    </source>
</evidence>
<feature type="domain" description="N-acetyltransferase" evidence="1">
    <location>
        <begin position="14"/>
        <end position="166"/>
    </location>
</feature>
<dbReference type="STRING" id="1167006.UWK_01174"/>
<accession>M1P7R4</accession>
<dbReference type="Proteomes" id="UP000011721">
    <property type="component" value="Chromosome"/>
</dbReference>
<dbReference type="PROSITE" id="PS51186">
    <property type="entry name" value="GNAT"/>
    <property type="match status" value="1"/>
</dbReference>
<protein>
    <submittedName>
        <fullName evidence="2">Acetyltransferase (GNAT) family protein</fullName>
    </submittedName>
</protein>
<dbReference type="InterPro" id="IPR000182">
    <property type="entry name" value="GNAT_dom"/>
</dbReference>
<organism evidence="2 3">
    <name type="scientific">Desulfocapsa sulfexigens (strain DSM 10523 / SB164P1)</name>
    <dbReference type="NCBI Taxonomy" id="1167006"/>
    <lineage>
        <taxon>Bacteria</taxon>
        <taxon>Pseudomonadati</taxon>
        <taxon>Thermodesulfobacteriota</taxon>
        <taxon>Desulfobulbia</taxon>
        <taxon>Desulfobulbales</taxon>
        <taxon>Desulfocapsaceae</taxon>
        <taxon>Desulfocapsa</taxon>
    </lineage>
</organism>
<dbReference type="CDD" id="cd04301">
    <property type="entry name" value="NAT_SF"/>
    <property type="match status" value="1"/>
</dbReference>
<dbReference type="RefSeq" id="WP_015403436.1">
    <property type="nucleotide sequence ID" value="NC_020304.1"/>
</dbReference>
<dbReference type="GO" id="GO:0016747">
    <property type="term" value="F:acyltransferase activity, transferring groups other than amino-acyl groups"/>
    <property type="evidence" value="ECO:0007669"/>
    <property type="project" value="InterPro"/>
</dbReference>
<dbReference type="OrthoDB" id="9800962at2"/>
<evidence type="ECO:0000313" key="3">
    <source>
        <dbReference type="Proteomes" id="UP000011721"/>
    </source>
</evidence>
<dbReference type="EMBL" id="CP003985">
    <property type="protein sequence ID" value="AGF77742.1"/>
    <property type="molecule type" value="Genomic_DNA"/>
</dbReference>
<reference evidence="3" key="1">
    <citation type="journal article" date="2013" name="Stand. Genomic Sci.">
        <title>Complete genome sequence of Desulfocapsa sulfexigens, a marine deltaproteobacterium specialized in disproportionating inorganic sulfur compounds.</title>
        <authorList>
            <person name="Finster K.W."/>
            <person name="Kjeldsen K.U."/>
            <person name="Kube M."/>
            <person name="Reinhardt R."/>
            <person name="Mussmann M."/>
            <person name="Amann R."/>
            <person name="Schreiber L."/>
        </authorList>
    </citation>
    <scope>NUCLEOTIDE SEQUENCE [LARGE SCALE GENOMIC DNA]</scope>
    <source>
        <strain evidence="3">DSM 10523 / SB164P1</strain>
    </source>
</reference>
<dbReference type="eggNOG" id="COG0456">
    <property type="taxonomic scope" value="Bacteria"/>
</dbReference>
<dbReference type="KEGG" id="dsf:UWK_01174"/>
<dbReference type="InterPro" id="IPR016181">
    <property type="entry name" value="Acyl_CoA_acyltransferase"/>
</dbReference>
<keyword evidence="2" id="KW-0808">Transferase</keyword>
<name>M1P7R4_DESSD</name>